<feature type="coiled-coil region" evidence="1">
    <location>
        <begin position="35"/>
        <end position="83"/>
    </location>
</feature>
<organism evidence="2 3">
    <name type="scientific">Phaseolus coccineus</name>
    <name type="common">Scarlet runner bean</name>
    <name type="synonym">Phaseolus multiflorus</name>
    <dbReference type="NCBI Taxonomy" id="3886"/>
    <lineage>
        <taxon>Eukaryota</taxon>
        <taxon>Viridiplantae</taxon>
        <taxon>Streptophyta</taxon>
        <taxon>Embryophyta</taxon>
        <taxon>Tracheophyta</taxon>
        <taxon>Spermatophyta</taxon>
        <taxon>Magnoliopsida</taxon>
        <taxon>eudicotyledons</taxon>
        <taxon>Gunneridae</taxon>
        <taxon>Pentapetalae</taxon>
        <taxon>rosids</taxon>
        <taxon>fabids</taxon>
        <taxon>Fabales</taxon>
        <taxon>Fabaceae</taxon>
        <taxon>Papilionoideae</taxon>
        <taxon>50 kb inversion clade</taxon>
        <taxon>NPAAA clade</taxon>
        <taxon>indigoferoid/millettioid clade</taxon>
        <taxon>Phaseoleae</taxon>
        <taxon>Phaseolus</taxon>
    </lineage>
</organism>
<name>A0AAN9QTR0_PHACN</name>
<accession>A0AAN9QTR0</accession>
<proteinExistence type="predicted"/>
<keyword evidence="3" id="KW-1185">Reference proteome</keyword>
<keyword evidence="1" id="KW-0175">Coiled coil</keyword>
<gene>
    <name evidence="2" type="ORF">VNO80_21859</name>
</gene>
<evidence type="ECO:0000313" key="2">
    <source>
        <dbReference type="EMBL" id="KAK7347329.1"/>
    </source>
</evidence>
<feature type="coiled-coil region" evidence="1">
    <location>
        <begin position="196"/>
        <end position="237"/>
    </location>
</feature>
<dbReference type="PANTHER" id="PTHR36390">
    <property type="entry name" value="MYOSIN HEAVY CHAIN-LIKE PROTEIN"/>
    <property type="match status" value="1"/>
</dbReference>
<dbReference type="Proteomes" id="UP001374584">
    <property type="component" value="Unassembled WGS sequence"/>
</dbReference>
<sequence>MQLGGAAVGPLASTTAVAVPIISTFRSGNRFPVNAEELRNQMQILEQREKSLSEAQAGDKKGIQRLEKELLNCSQEIDYLQDLLSARNADVNYLEERVHSLELKLEGMEVLQEEVFSLREELKRFSSKQFSLIQELDHKEIELEKSALSMEKLEDLFSSIALESQFEVESMKLDMMALEQSLFEAKKIQEETLDENNKMSRSIEELQVALQDAQKTILSLSEENGQLKEKLDTANKTSKIYSQKDEQGNNSTIAENTSTSVVHGPHVGRSVVILDPAADLKSEMEMSQQIQEYECLVKKLKEELREEKLRAKEEAEDLVQEMAELRYQFTSLLEEECKRRACFEHASLQRIADLEAQAGTLLIRPQLRMISKTLPCVRTEDSLVVFRHYRVYGWGSRPGKKIALFWTKAQSLSPQLVK</sequence>
<dbReference type="PANTHER" id="PTHR36390:SF1">
    <property type="entry name" value="MYOSIN HEAVY CHAIN-LIKE PROTEIN"/>
    <property type="match status" value="1"/>
</dbReference>
<evidence type="ECO:0000256" key="1">
    <source>
        <dbReference type="SAM" id="Coils"/>
    </source>
</evidence>
<feature type="coiled-coil region" evidence="1">
    <location>
        <begin position="283"/>
        <end position="335"/>
    </location>
</feature>
<feature type="coiled-coil region" evidence="1">
    <location>
        <begin position="108"/>
        <end position="156"/>
    </location>
</feature>
<dbReference type="AlphaFoldDB" id="A0AAN9QTR0"/>
<protein>
    <submittedName>
        <fullName evidence="2">Uncharacterized protein</fullName>
    </submittedName>
</protein>
<dbReference type="EMBL" id="JAYMYR010000008">
    <property type="protein sequence ID" value="KAK7347329.1"/>
    <property type="molecule type" value="Genomic_DNA"/>
</dbReference>
<reference evidence="2 3" key="1">
    <citation type="submission" date="2024-01" db="EMBL/GenBank/DDBJ databases">
        <title>The genomes of 5 underutilized Papilionoideae crops provide insights into root nodulation and disease resistanc.</title>
        <authorList>
            <person name="Jiang F."/>
        </authorList>
    </citation>
    <scope>NUCLEOTIDE SEQUENCE [LARGE SCALE GENOMIC DNA]</scope>
    <source>
        <strain evidence="2">JINMINGXINNONG_FW02</strain>
        <tissue evidence="2">Leaves</tissue>
    </source>
</reference>
<comment type="caution">
    <text evidence="2">The sequence shown here is derived from an EMBL/GenBank/DDBJ whole genome shotgun (WGS) entry which is preliminary data.</text>
</comment>
<evidence type="ECO:0000313" key="3">
    <source>
        <dbReference type="Proteomes" id="UP001374584"/>
    </source>
</evidence>